<evidence type="ECO:0000313" key="1">
    <source>
        <dbReference type="EMBL" id="KAK7396129.1"/>
    </source>
</evidence>
<protein>
    <submittedName>
        <fullName evidence="1">Uncharacterized protein</fullName>
    </submittedName>
</protein>
<dbReference type="Proteomes" id="UP001386955">
    <property type="component" value="Unassembled WGS sequence"/>
</dbReference>
<proteinExistence type="predicted"/>
<sequence length="74" mass="8479">MPHRGQIVYHFHKEWVTHLDHCIVTPEATLLWNVKLTSAQDELSLSVSATPRHLPLVLLFTYIVIARTNGEEGF</sequence>
<comment type="caution">
    <text evidence="1">The sequence shown here is derived from an EMBL/GenBank/DDBJ whole genome shotgun (WGS) entry which is preliminary data.</text>
</comment>
<dbReference type="EMBL" id="JAYMYS010000004">
    <property type="protein sequence ID" value="KAK7396129.1"/>
    <property type="molecule type" value="Genomic_DNA"/>
</dbReference>
<gene>
    <name evidence="1" type="ORF">VNO78_16919</name>
</gene>
<name>A0AAN9SGE1_PSOTE</name>
<reference evidence="1 2" key="1">
    <citation type="submission" date="2024-01" db="EMBL/GenBank/DDBJ databases">
        <title>The genomes of 5 underutilized Papilionoideae crops provide insights into root nodulation and disease resistanc.</title>
        <authorList>
            <person name="Jiang F."/>
        </authorList>
    </citation>
    <scope>NUCLEOTIDE SEQUENCE [LARGE SCALE GENOMIC DNA]</scope>
    <source>
        <strain evidence="1">DUOXIRENSHENG_FW03</strain>
        <tissue evidence="1">Leaves</tissue>
    </source>
</reference>
<accession>A0AAN9SGE1</accession>
<organism evidence="1 2">
    <name type="scientific">Psophocarpus tetragonolobus</name>
    <name type="common">Winged bean</name>
    <name type="synonym">Dolichos tetragonolobus</name>
    <dbReference type="NCBI Taxonomy" id="3891"/>
    <lineage>
        <taxon>Eukaryota</taxon>
        <taxon>Viridiplantae</taxon>
        <taxon>Streptophyta</taxon>
        <taxon>Embryophyta</taxon>
        <taxon>Tracheophyta</taxon>
        <taxon>Spermatophyta</taxon>
        <taxon>Magnoliopsida</taxon>
        <taxon>eudicotyledons</taxon>
        <taxon>Gunneridae</taxon>
        <taxon>Pentapetalae</taxon>
        <taxon>rosids</taxon>
        <taxon>fabids</taxon>
        <taxon>Fabales</taxon>
        <taxon>Fabaceae</taxon>
        <taxon>Papilionoideae</taxon>
        <taxon>50 kb inversion clade</taxon>
        <taxon>NPAAA clade</taxon>
        <taxon>indigoferoid/millettioid clade</taxon>
        <taxon>Phaseoleae</taxon>
        <taxon>Psophocarpus</taxon>
    </lineage>
</organism>
<dbReference type="AlphaFoldDB" id="A0AAN9SGE1"/>
<keyword evidence="2" id="KW-1185">Reference proteome</keyword>
<evidence type="ECO:0000313" key="2">
    <source>
        <dbReference type="Proteomes" id="UP001386955"/>
    </source>
</evidence>